<reference evidence="1" key="1">
    <citation type="journal article" date="2014" name="Front. Microbiol.">
        <title>High frequency of phylogenetically diverse reductive dehalogenase-homologous genes in deep subseafloor sedimentary metagenomes.</title>
        <authorList>
            <person name="Kawai M."/>
            <person name="Futagami T."/>
            <person name="Toyoda A."/>
            <person name="Takaki Y."/>
            <person name="Nishi S."/>
            <person name="Hori S."/>
            <person name="Arai W."/>
            <person name="Tsubouchi T."/>
            <person name="Morono Y."/>
            <person name="Uchiyama I."/>
            <person name="Ito T."/>
            <person name="Fujiyama A."/>
            <person name="Inagaki F."/>
            <person name="Takami H."/>
        </authorList>
    </citation>
    <scope>NUCLEOTIDE SEQUENCE</scope>
    <source>
        <strain evidence="1">Expedition CK06-06</strain>
    </source>
</reference>
<dbReference type="AlphaFoldDB" id="X1PUR3"/>
<dbReference type="EMBL" id="BARV01024401">
    <property type="protein sequence ID" value="GAI46271.1"/>
    <property type="molecule type" value="Genomic_DNA"/>
</dbReference>
<evidence type="ECO:0000313" key="1">
    <source>
        <dbReference type="EMBL" id="GAI46271.1"/>
    </source>
</evidence>
<sequence>MSIVESAKRALVERDFKNLDDLWTEMVLDEQVDLNDFFKITKELKKLG</sequence>
<feature type="non-terminal residue" evidence="1">
    <location>
        <position position="48"/>
    </location>
</feature>
<gene>
    <name evidence="1" type="ORF">S06H3_39841</name>
</gene>
<protein>
    <submittedName>
        <fullName evidence="1">Uncharacterized protein</fullName>
    </submittedName>
</protein>
<organism evidence="1">
    <name type="scientific">marine sediment metagenome</name>
    <dbReference type="NCBI Taxonomy" id="412755"/>
    <lineage>
        <taxon>unclassified sequences</taxon>
        <taxon>metagenomes</taxon>
        <taxon>ecological metagenomes</taxon>
    </lineage>
</organism>
<accession>X1PUR3</accession>
<proteinExistence type="predicted"/>
<comment type="caution">
    <text evidence="1">The sequence shown here is derived from an EMBL/GenBank/DDBJ whole genome shotgun (WGS) entry which is preliminary data.</text>
</comment>
<name>X1PUR3_9ZZZZ</name>